<sequence length="460" mass="49896">MPPKSPVSPAYVLGVGLTKFVKPRGKIDYTELGYEAGIKALLDAHITYDDIDQGVACYCYGDTMCGQRVFYQFGMTGIPIFNQNSNCATASSGIALARQFVSHGAADCVLVVGFEKMNSGSLGSFFKDRTNPLQRTLELSYKMRPKNDSPWAAQLFAGVAQFYIDEHGAEPRDFAEISRINHEHSKNNPYSQFQDIYTLDQIMEAQMIDAPLTKYQCCPTSDGGAAAVIVSQAFLDARPELKSQAILIAGQGMVSDSPSAFDGNPTSLVGGPMIRELTTDVLKEAEIKSIHDIKLIELHDCFSSAEMMTIDALGLSKPGKPHEYVRAGNITYGGRTLINPSGGLLAKGHPLGATGLAQCAELVWHLRGWANNRMIEGTDSALAQNSGLGSTTVITIYKREDKKPSKKFSDAEVAKITGLGYNPAVQAKGFTKAQADKVCSRKARSEWALGETHARVEARF</sequence>
<dbReference type="GO" id="GO:0006869">
    <property type="term" value="P:lipid transport"/>
    <property type="evidence" value="ECO:0007669"/>
    <property type="project" value="UniProtKB-KW"/>
</dbReference>
<evidence type="ECO:0000259" key="8">
    <source>
        <dbReference type="Pfam" id="PF22691"/>
    </source>
</evidence>
<dbReference type="AlphaFoldDB" id="A0A438N332"/>
<dbReference type="VEuPathDB" id="FungiDB:PV10_00589"/>
<dbReference type="SUPFAM" id="SSF53901">
    <property type="entry name" value="Thiolase-like"/>
    <property type="match status" value="2"/>
</dbReference>
<dbReference type="CDD" id="cd00829">
    <property type="entry name" value="SCP-x_thiolase"/>
    <property type="match status" value="1"/>
</dbReference>
<proteinExistence type="predicted"/>
<dbReference type="OrthoDB" id="542135at2759"/>
<evidence type="ECO:0000256" key="2">
    <source>
        <dbReference type="ARBA" id="ARBA00022448"/>
    </source>
</evidence>
<dbReference type="Pfam" id="PF22691">
    <property type="entry name" value="Thiolase_C_1"/>
    <property type="match status" value="1"/>
</dbReference>
<dbReference type="Proteomes" id="UP000288859">
    <property type="component" value="Unassembled WGS sequence"/>
</dbReference>
<dbReference type="GO" id="GO:0016747">
    <property type="term" value="F:acyltransferase activity, transferring groups other than amino-acyl groups"/>
    <property type="evidence" value="ECO:0007669"/>
    <property type="project" value="InterPro"/>
</dbReference>
<evidence type="ECO:0000256" key="1">
    <source>
        <dbReference type="ARBA" id="ARBA00012352"/>
    </source>
</evidence>
<evidence type="ECO:0000256" key="6">
    <source>
        <dbReference type="ARBA" id="ARBA00032316"/>
    </source>
</evidence>
<keyword evidence="5" id="KW-0446">Lipid-binding</keyword>
<dbReference type="InterPro" id="IPR055140">
    <property type="entry name" value="Thiolase_C_2"/>
</dbReference>
<dbReference type="PROSITE" id="PS00737">
    <property type="entry name" value="THIOLASE_2"/>
    <property type="match status" value="1"/>
</dbReference>
<dbReference type="EMBL" id="NAJM01000024">
    <property type="protein sequence ID" value="RVX70151.1"/>
    <property type="molecule type" value="Genomic_DNA"/>
</dbReference>
<evidence type="ECO:0000256" key="3">
    <source>
        <dbReference type="ARBA" id="ARBA00022679"/>
    </source>
</evidence>
<dbReference type="Gene3D" id="3.40.47.10">
    <property type="match status" value="1"/>
</dbReference>
<dbReference type="InterPro" id="IPR020616">
    <property type="entry name" value="Thiolase_N"/>
</dbReference>
<evidence type="ECO:0000256" key="4">
    <source>
        <dbReference type="ARBA" id="ARBA00023055"/>
    </source>
</evidence>
<keyword evidence="2" id="KW-0813">Transport</keyword>
<dbReference type="InterPro" id="IPR020613">
    <property type="entry name" value="Thiolase_CS"/>
</dbReference>
<dbReference type="NCBIfam" id="NF006102">
    <property type="entry name" value="PRK08256.1"/>
    <property type="match status" value="1"/>
</dbReference>
<evidence type="ECO:0000313" key="9">
    <source>
        <dbReference type="EMBL" id="RVX70151.1"/>
    </source>
</evidence>
<gene>
    <name evidence="9" type="ORF">B0A52_05484</name>
</gene>
<dbReference type="EC" id="2.3.1.176" evidence="1"/>
<evidence type="ECO:0000259" key="7">
    <source>
        <dbReference type="Pfam" id="PF00108"/>
    </source>
</evidence>
<dbReference type="PANTHER" id="PTHR42870">
    <property type="entry name" value="ACETYL-COA C-ACETYLTRANSFERASE"/>
    <property type="match status" value="1"/>
</dbReference>
<evidence type="ECO:0000256" key="5">
    <source>
        <dbReference type="ARBA" id="ARBA00023121"/>
    </source>
</evidence>
<organism evidence="9 10">
    <name type="scientific">Exophiala mesophila</name>
    <name type="common">Black yeast-like fungus</name>
    <dbReference type="NCBI Taxonomy" id="212818"/>
    <lineage>
        <taxon>Eukaryota</taxon>
        <taxon>Fungi</taxon>
        <taxon>Dikarya</taxon>
        <taxon>Ascomycota</taxon>
        <taxon>Pezizomycotina</taxon>
        <taxon>Eurotiomycetes</taxon>
        <taxon>Chaetothyriomycetidae</taxon>
        <taxon>Chaetothyriales</taxon>
        <taxon>Herpotrichiellaceae</taxon>
        <taxon>Exophiala</taxon>
    </lineage>
</organism>
<protein>
    <recommendedName>
        <fullName evidence="1">propanoyl-CoA C-acyltransferase</fullName>
        <ecNumber evidence="1">2.3.1.176</ecNumber>
    </recommendedName>
    <alternativeName>
        <fullName evidence="6">Propanoyl-CoA C-acyltransferase</fullName>
    </alternativeName>
</protein>
<dbReference type="InterPro" id="IPR016039">
    <property type="entry name" value="Thiolase-like"/>
</dbReference>
<dbReference type="PANTHER" id="PTHR42870:SF1">
    <property type="entry name" value="NON-SPECIFIC LIPID-TRANSFER PROTEIN-LIKE 2"/>
    <property type="match status" value="1"/>
</dbReference>
<dbReference type="GO" id="GO:0008289">
    <property type="term" value="F:lipid binding"/>
    <property type="evidence" value="ECO:0007669"/>
    <property type="project" value="UniProtKB-KW"/>
</dbReference>
<feature type="domain" description="Thiolase C-terminal" evidence="8">
    <location>
        <begin position="283"/>
        <end position="398"/>
    </location>
</feature>
<keyword evidence="3" id="KW-0808">Transferase</keyword>
<evidence type="ECO:0000313" key="10">
    <source>
        <dbReference type="Proteomes" id="UP000288859"/>
    </source>
</evidence>
<feature type="domain" description="Thiolase N-terminal" evidence="7">
    <location>
        <begin position="26"/>
        <end position="232"/>
    </location>
</feature>
<comment type="caution">
    <text evidence="9">The sequence shown here is derived from an EMBL/GenBank/DDBJ whole genome shotgun (WGS) entry which is preliminary data.</text>
</comment>
<reference evidence="9 10" key="1">
    <citation type="submission" date="2017-03" db="EMBL/GenBank/DDBJ databases">
        <title>Genomes of endolithic fungi from Antarctica.</title>
        <authorList>
            <person name="Coleine C."/>
            <person name="Masonjones S."/>
            <person name="Stajich J.E."/>
        </authorList>
    </citation>
    <scope>NUCLEOTIDE SEQUENCE [LARGE SCALE GENOMIC DNA]</scope>
    <source>
        <strain evidence="9 10">CCFEE 6314</strain>
    </source>
</reference>
<keyword evidence="4" id="KW-0445">Lipid transport</keyword>
<accession>A0A438N332</accession>
<dbReference type="Pfam" id="PF00108">
    <property type="entry name" value="Thiolase_N"/>
    <property type="match status" value="1"/>
</dbReference>
<name>A0A438N332_EXOME</name>